<protein>
    <submittedName>
        <fullName evidence="1">Bifunctional lysine-specific demethylase and histidyl-hydroxylase NO66</fullName>
    </submittedName>
</protein>
<comment type="caution">
    <text evidence="1">The sequence shown here is derived from an EMBL/GenBank/DDBJ whole genome shotgun (WGS) entry which is preliminary data.</text>
</comment>
<accession>A0AAE1LI87</accession>
<dbReference type="Proteomes" id="UP001219518">
    <property type="component" value="Unassembled WGS sequence"/>
</dbReference>
<organism evidence="1 2">
    <name type="scientific">Frankliniella fusca</name>
    <dbReference type="NCBI Taxonomy" id="407009"/>
    <lineage>
        <taxon>Eukaryota</taxon>
        <taxon>Metazoa</taxon>
        <taxon>Ecdysozoa</taxon>
        <taxon>Arthropoda</taxon>
        <taxon>Hexapoda</taxon>
        <taxon>Insecta</taxon>
        <taxon>Pterygota</taxon>
        <taxon>Neoptera</taxon>
        <taxon>Paraneoptera</taxon>
        <taxon>Thysanoptera</taxon>
        <taxon>Terebrantia</taxon>
        <taxon>Thripoidea</taxon>
        <taxon>Thripidae</taxon>
        <taxon>Frankliniella</taxon>
    </lineage>
</organism>
<gene>
    <name evidence="1" type="ORF">KUF71_009707</name>
</gene>
<dbReference type="PANTHER" id="PTHR31912:SF34">
    <property type="entry name" value="NOTOCHORD-RELATED PROTEIN"/>
    <property type="match status" value="1"/>
</dbReference>
<dbReference type="EMBL" id="JAHWGI010000998">
    <property type="protein sequence ID" value="KAK3920420.1"/>
    <property type="molecule type" value="Genomic_DNA"/>
</dbReference>
<dbReference type="AlphaFoldDB" id="A0AAE1LI87"/>
<evidence type="ECO:0000313" key="1">
    <source>
        <dbReference type="EMBL" id="KAK3920420.1"/>
    </source>
</evidence>
<evidence type="ECO:0000313" key="2">
    <source>
        <dbReference type="Proteomes" id="UP001219518"/>
    </source>
</evidence>
<keyword evidence="2" id="KW-1185">Reference proteome</keyword>
<sequence length="583" mass="66946">MPGVLRSVLDNYEYLMNTVSPVSNIVQCRLWKNHIQPRYAGKTVLPLNAYFDDTEPDNALGSHAGDHKLGTVYYNCPVIPQKYLSLLKNIFVSAIFLSDDRDVVNGNHKVFHNLILELKSLADGGLDISIDGRVITIYFPLVVFLGDNLGLNSILGFIESFVANFPCRMCKMHIEEIRRLNNIPPHLNRTVANYAQDVAVNSMADTGVFEECVFNEISSFHVITNASVDIMHDILEGAAKYDICQILFYLIFVREYLSMESFHLRVSDFHYGPLEAGNRPPVRKITRHAIVNDSMNLSAAEMLCLVRNLSQMVGDLVPEGDRVWRFYLTLREIVDILFALNMAPGTEDYLHAIIQDHNTMYIELFHQTLKPKFHHMLHYRDILKSVGPLVLLSSIRWEAKHRFIKQVARNTCSRINLPYTLMVKIMLDFGFRVLSEDGLRPEFELGKMSVYRREFVDPNNLIEYFDVDVPHGESFNTVSWLKVNGIYFKNGMVIHVDVSEHLPVFAHIVHIIFDGVTEGHEPNVIFVCRYLSTICFSHHYHSYEVRESDEWMAVALNKLVTPHSLMMRTLPNGLKYVNAKYDL</sequence>
<reference evidence="1" key="1">
    <citation type="submission" date="2021-07" db="EMBL/GenBank/DDBJ databases">
        <authorList>
            <person name="Catto M.A."/>
            <person name="Jacobson A."/>
            <person name="Kennedy G."/>
            <person name="Labadie P."/>
            <person name="Hunt B.G."/>
            <person name="Srinivasan R."/>
        </authorList>
    </citation>
    <scope>NUCLEOTIDE SEQUENCE</scope>
    <source>
        <strain evidence="1">PL_HMW_Pooled</strain>
        <tissue evidence="1">Head</tissue>
    </source>
</reference>
<dbReference type="PANTHER" id="PTHR31912">
    <property type="entry name" value="IP13529P"/>
    <property type="match status" value="1"/>
</dbReference>
<proteinExistence type="predicted"/>
<reference evidence="1" key="2">
    <citation type="journal article" date="2023" name="BMC Genomics">
        <title>Pest status, molecular evolution, and epigenetic factors derived from the genome assembly of Frankliniella fusca, a thysanopteran phytovirus vector.</title>
        <authorList>
            <person name="Catto M.A."/>
            <person name="Labadie P.E."/>
            <person name="Jacobson A.L."/>
            <person name="Kennedy G.G."/>
            <person name="Srinivasan R."/>
            <person name="Hunt B.G."/>
        </authorList>
    </citation>
    <scope>NUCLEOTIDE SEQUENCE</scope>
    <source>
        <strain evidence="1">PL_HMW_Pooled</strain>
    </source>
</reference>
<name>A0AAE1LI87_9NEOP</name>